<comment type="function">
    <text evidence="2 7">Hydrolysis of 6-phosphogluconolactone to 6-phosphogluconate.</text>
</comment>
<dbReference type="EMBL" id="CP154795">
    <property type="protein sequence ID" value="XAN08240.1"/>
    <property type="molecule type" value="Genomic_DNA"/>
</dbReference>
<dbReference type="InterPro" id="IPR006148">
    <property type="entry name" value="Glc/Gal-6P_isomerase"/>
</dbReference>
<comment type="pathway">
    <text evidence="3 7">Carbohydrate degradation; pentose phosphate pathway; D-ribulose 5-phosphate from D-glucose 6-phosphate (oxidative stage): step 2/3.</text>
</comment>
<gene>
    <name evidence="7 9" type="primary">pgl</name>
    <name evidence="9" type="ORF">AADG42_13325</name>
</gene>
<evidence type="ECO:0000256" key="5">
    <source>
        <dbReference type="ARBA" id="ARBA00013198"/>
    </source>
</evidence>
<evidence type="ECO:0000259" key="8">
    <source>
        <dbReference type="Pfam" id="PF01182"/>
    </source>
</evidence>
<reference evidence="9 10" key="1">
    <citation type="submission" date="2024-04" db="EMBL/GenBank/DDBJ databases">
        <title>Isolation of an actinomycete strain from pig manure.</title>
        <authorList>
            <person name="Gong T."/>
            <person name="Yu Z."/>
            <person name="An M."/>
            <person name="Wei C."/>
            <person name="Yang W."/>
            <person name="Liu L."/>
        </authorList>
    </citation>
    <scope>NUCLEOTIDE SEQUENCE [LARGE SCALE GENOMIC DNA]</scope>
    <source>
        <strain evidence="9 10">ZF39</strain>
    </source>
</reference>
<dbReference type="RefSeq" id="WP_425309695.1">
    <property type="nucleotide sequence ID" value="NZ_CP154795.1"/>
</dbReference>
<evidence type="ECO:0000313" key="9">
    <source>
        <dbReference type="EMBL" id="XAN08240.1"/>
    </source>
</evidence>
<keyword evidence="10" id="KW-1185">Reference proteome</keyword>
<dbReference type="CDD" id="cd01400">
    <property type="entry name" value="6PGL"/>
    <property type="match status" value="1"/>
</dbReference>
<dbReference type="SUPFAM" id="SSF100950">
    <property type="entry name" value="NagB/RpiA/CoA transferase-like"/>
    <property type="match status" value="1"/>
</dbReference>
<comment type="similarity">
    <text evidence="4 7">Belongs to the glucosamine/galactosamine-6-phosphate isomerase family. 6-phosphogluconolactonase subfamily.</text>
</comment>
<accession>A0ABZ3FSU2</accession>
<dbReference type="Pfam" id="PF01182">
    <property type="entry name" value="Glucosamine_iso"/>
    <property type="match status" value="1"/>
</dbReference>
<comment type="catalytic activity">
    <reaction evidence="1 7">
        <text>6-phospho-D-glucono-1,5-lactone + H2O = 6-phospho-D-gluconate + H(+)</text>
        <dbReference type="Rhea" id="RHEA:12556"/>
        <dbReference type="ChEBI" id="CHEBI:15377"/>
        <dbReference type="ChEBI" id="CHEBI:15378"/>
        <dbReference type="ChEBI" id="CHEBI:57955"/>
        <dbReference type="ChEBI" id="CHEBI:58759"/>
        <dbReference type="EC" id="3.1.1.31"/>
    </reaction>
</comment>
<feature type="domain" description="Glucosamine/galactosamine-6-phosphate isomerase" evidence="8">
    <location>
        <begin position="13"/>
        <end position="233"/>
    </location>
</feature>
<dbReference type="Proteomes" id="UP001442841">
    <property type="component" value="Chromosome"/>
</dbReference>
<evidence type="ECO:0000256" key="6">
    <source>
        <dbReference type="ARBA" id="ARBA00020337"/>
    </source>
</evidence>
<evidence type="ECO:0000256" key="3">
    <source>
        <dbReference type="ARBA" id="ARBA00004961"/>
    </source>
</evidence>
<evidence type="ECO:0000313" key="10">
    <source>
        <dbReference type="Proteomes" id="UP001442841"/>
    </source>
</evidence>
<dbReference type="EC" id="3.1.1.31" evidence="5 7"/>
<name>A0ABZ3FSU2_9ACTN</name>
<dbReference type="InterPro" id="IPR037171">
    <property type="entry name" value="NagB/RpiA_transferase-like"/>
</dbReference>
<dbReference type="InterPro" id="IPR039104">
    <property type="entry name" value="6PGL"/>
</dbReference>
<dbReference type="PANTHER" id="PTHR11054:SF0">
    <property type="entry name" value="6-PHOSPHOGLUCONOLACTONASE"/>
    <property type="match status" value="1"/>
</dbReference>
<organism evidence="9 10">
    <name type="scientific">Ammonicoccus fulvus</name>
    <dbReference type="NCBI Taxonomy" id="3138240"/>
    <lineage>
        <taxon>Bacteria</taxon>
        <taxon>Bacillati</taxon>
        <taxon>Actinomycetota</taxon>
        <taxon>Actinomycetes</taxon>
        <taxon>Propionibacteriales</taxon>
        <taxon>Propionibacteriaceae</taxon>
        <taxon>Ammonicoccus</taxon>
    </lineage>
</organism>
<evidence type="ECO:0000256" key="7">
    <source>
        <dbReference type="RuleBase" id="RU365095"/>
    </source>
</evidence>
<protein>
    <recommendedName>
        <fullName evidence="6 7">6-phosphogluconolactonase</fullName>
        <shortName evidence="7">6PGL</shortName>
        <ecNumber evidence="5 7">3.1.1.31</ecNumber>
    </recommendedName>
</protein>
<dbReference type="GO" id="GO:0017057">
    <property type="term" value="F:6-phosphogluconolactonase activity"/>
    <property type="evidence" value="ECO:0007669"/>
    <property type="project" value="UniProtKB-EC"/>
</dbReference>
<dbReference type="Gene3D" id="3.40.50.1360">
    <property type="match status" value="1"/>
</dbReference>
<proteinExistence type="inferred from homology"/>
<evidence type="ECO:0000256" key="4">
    <source>
        <dbReference type="ARBA" id="ARBA00010662"/>
    </source>
</evidence>
<dbReference type="PANTHER" id="PTHR11054">
    <property type="entry name" value="6-PHOSPHOGLUCONOLACTONASE"/>
    <property type="match status" value="1"/>
</dbReference>
<evidence type="ECO:0000256" key="2">
    <source>
        <dbReference type="ARBA" id="ARBA00002681"/>
    </source>
</evidence>
<evidence type="ECO:0000256" key="1">
    <source>
        <dbReference type="ARBA" id="ARBA00000832"/>
    </source>
</evidence>
<sequence>MGQSNRVVVTCADRAHVAATVAVQLRAAISDLQADHDRVVQLCLTGGRIANEVYRQLAGDQEDQSGVVDWRRVEFWWGDERYVATESPDRNAGQSLALLAASIPLDAARVHPMPSRGMGYADLQQAALHYASDLGDTVFDICLLGMGEDGHVASLFPDHPSFDPQAATHVIGVTDSPKPPPDRLSLTLPVLNASSQVWLIVAGDDKAASAARAISGDVTLPAGAVEGRDRTVWFIDADAARDLAQ</sequence>
<dbReference type="NCBIfam" id="TIGR01198">
    <property type="entry name" value="pgl"/>
    <property type="match status" value="1"/>
</dbReference>
<keyword evidence="7 9" id="KW-0378">Hydrolase</keyword>
<dbReference type="InterPro" id="IPR005900">
    <property type="entry name" value="6-phosphogluconolactonase_DevB"/>
</dbReference>